<dbReference type="PROSITE" id="PS00134">
    <property type="entry name" value="TRYPSIN_HIS"/>
    <property type="match status" value="1"/>
</dbReference>
<evidence type="ECO:0000313" key="5">
    <source>
        <dbReference type="EMBL" id="CAD5126357.1"/>
    </source>
</evidence>
<keyword evidence="3" id="KW-0378">Hydrolase</keyword>
<dbReference type="AlphaFoldDB" id="A0A7I8WDV1"/>
<keyword evidence="3" id="KW-0645">Protease</keyword>
<name>A0A7I8WDV1_9ANNE</name>
<dbReference type="PROSITE" id="PS00135">
    <property type="entry name" value="TRYPSIN_SER"/>
    <property type="match status" value="1"/>
</dbReference>
<dbReference type="InterPro" id="IPR043504">
    <property type="entry name" value="Peptidase_S1_PA_chymotrypsin"/>
</dbReference>
<dbReference type="InterPro" id="IPR051487">
    <property type="entry name" value="Ser/Thr_Proteases_Immune/Dev"/>
</dbReference>
<feature type="domain" description="Peptidase S1" evidence="4">
    <location>
        <begin position="101"/>
        <end position="320"/>
    </location>
</feature>
<accession>A0A7I8WDV1</accession>
<dbReference type="InterPro" id="IPR001314">
    <property type="entry name" value="Peptidase_S1A"/>
</dbReference>
<dbReference type="FunFam" id="2.40.10.10:FF:000068">
    <property type="entry name" value="transmembrane protease serine 2"/>
    <property type="match status" value="1"/>
</dbReference>
<dbReference type="EMBL" id="CAJFCJ010000044">
    <property type="protein sequence ID" value="CAD5126357.1"/>
    <property type="molecule type" value="Genomic_DNA"/>
</dbReference>
<keyword evidence="1" id="KW-1015">Disulfide bond</keyword>
<dbReference type="GO" id="GO:0004252">
    <property type="term" value="F:serine-type endopeptidase activity"/>
    <property type="evidence" value="ECO:0007669"/>
    <property type="project" value="InterPro"/>
</dbReference>
<sequence>MLFILLENRKVESSHIIDNDVLSNQWHKAFILDLPNENFKIIIKITRGLLQSEYIALNEMEFLAKEQCLHGIQKNKKEKKNSNRQLLNVSCGRISSVSKYIVGGKRVNIEEIPWQGIILRNLTYICGAVLISEKYALTAAHCLQGSTEFYAVFGTGDKRQIADKIKINKFYINPKYDGRQHDIAIFRLSSYVKFSERIFPICLPESDNVEYLNIPCQTSGFDETNYLWRVEQRLMTEQSCNKKYPIVVKSVSYPQNICAESVNYPGNSCHGDSGGPLFCYIDDYWTIVGIVNGGDSLCKKKLTYSARVSTYHHWIRDVLVKDKNL</sequence>
<evidence type="ECO:0000313" key="6">
    <source>
        <dbReference type="Proteomes" id="UP000549394"/>
    </source>
</evidence>
<protein>
    <submittedName>
        <fullName evidence="5">DgyrCDS14501</fullName>
    </submittedName>
</protein>
<keyword evidence="6" id="KW-1185">Reference proteome</keyword>
<dbReference type="SUPFAM" id="SSF50494">
    <property type="entry name" value="Trypsin-like serine proteases"/>
    <property type="match status" value="1"/>
</dbReference>
<dbReference type="InterPro" id="IPR009003">
    <property type="entry name" value="Peptidase_S1_PA"/>
</dbReference>
<dbReference type="Proteomes" id="UP000549394">
    <property type="component" value="Unassembled WGS sequence"/>
</dbReference>
<keyword evidence="3" id="KW-0720">Serine protease</keyword>
<proteinExistence type="inferred from homology"/>
<dbReference type="GO" id="GO:0006508">
    <property type="term" value="P:proteolysis"/>
    <property type="evidence" value="ECO:0007669"/>
    <property type="project" value="UniProtKB-KW"/>
</dbReference>
<evidence type="ECO:0000256" key="3">
    <source>
        <dbReference type="RuleBase" id="RU363034"/>
    </source>
</evidence>
<dbReference type="PRINTS" id="PR00722">
    <property type="entry name" value="CHYMOTRYPSIN"/>
</dbReference>
<comment type="caution">
    <text evidence="5">The sequence shown here is derived from an EMBL/GenBank/DDBJ whole genome shotgun (WGS) entry which is preliminary data.</text>
</comment>
<evidence type="ECO:0000259" key="4">
    <source>
        <dbReference type="PROSITE" id="PS50240"/>
    </source>
</evidence>
<dbReference type="Pfam" id="PF00089">
    <property type="entry name" value="Trypsin"/>
    <property type="match status" value="1"/>
</dbReference>
<dbReference type="InterPro" id="IPR001254">
    <property type="entry name" value="Trypsin_dom"/>
</dbReference>
<evidence type="ECO:0000256" key="1">
    <source>
        <dbReference type="ARBA" id="ARBA00023157"/>
    </source>
</evidence>
<dbReference type="SMART" id="SM00020">
    <property type="entry name" value="Tryp_SPc"/>
    <property type="match status" value="1"/>
</dbReference>
<evidence type="ECO:0000256" key="2">
    <source>
        <dbReference type="ARBA" id="ARBA00024195"/>
    </source>
</evidence>
<dbReference type="InterPro" id="IPR018114">
    <property type="entry name" value="TRYPSIN_HIS"/>
</dbReference>
<comment type="similarity">
    <text evidence="2">Belongs to the peptidase S1 family. CLIP subfamily.</text>
</comment>
<dbReference type="OrthoDB" id="9970815at2759"/>
<dbReference type="CDD" id="cd00190">
    <property type="entry name" value="Tryp_SPc"/>
    <property type="match status" value="1"/>
</dbReference>
<dbReference type="PANTHER" id="PTHR24256">
    <property type="entry name" value="TRYPTASE-RELATED"/>
    <property type="match status" value="1"/>
</dbReference>
<dbReference type="PROSITE" id="PS50240">
    <property type="entry name" value="TRYPSIN_DOM"/>
    <property type="match status" value="1"/>
</dbReference>
<gene>
    <name evidence="5" type="ORF">DGYR_LOCUS13605</name>
</gene>
<organism evidence="5 6">
    <name type="scientific">Dimorphilus gyrociliatus</name>
    <dbReference type="NCBI Taxonomy" id="2664684"/>
    <lineage>
        <taxon>Eukaryota</taxon>
        <taxon>Metazoa</taxon>
        <taxon>Spiralia</taxon>
        <taxon>Lophotrochozoa</taxon>
        <taxon>Annelida</taxon>
        <taxon>Polychaeta</taxon>
        <taxon>Polychaeta incertae sedis</taxon>
        <taxon>Dinophilidae</taxon>
        <taxon>Dimorphilus</taxon>
    </lineage>
</organism>
<dbReference type="Gene3D" id="2.40.10.10">
    <property type="entry name" value="Trypsin-like serine proteases"/>
    <property type="match status" value="1"/>
</dbReference>
<reference evidence="5 6" key="1">
    <citation type="submission" date="2020-08" db="EMBL/GenBank/DDBJ databases">
        <authorList>
            <person name="Hejnol A."/>
        </authorList>
    </citation>
    <scope>NUCLEOTIDE SEQUENCE [LARGE SCALE GENOMIC DNA]</scope>
</reference>
<dbReference type="InterPro" id="IPR033116">
    <property type="entry name" value="TRYPSIN_SER"/>
</dbReference>